<dbReference type="InterPro" id="IPR036719">
    <property type="entry name" value="Neuro-gated_channel_TM_sf"/>
</dbReference>
<keyword evidence="4" id="KW-1185">Reference proteome</keyword>
<keyword evidence="1" id="KW-0812">Transmembrane</keyword>
<dbReference type="PRINTS" id="PR00253">
    <property type="entry name" value="GABAARECEPTR"/>
</dbReference>
<dbReference type="GO" id="GO:0016020">
    <property type="term" value="C:membrane"/>
    <property type="evidence" value="ECO:0007669"/>
    <property type="project" value="InterPro"/>
</dbReference>
<gene>
    <name evidence="2" type="ORF">DME_LOCUS205</name>
</gene>
<dbReference type="InterPro" id="IPR038050">
    <property type="entry name" value="Neuro_actylchol_rec"/>
</dbReference>
<dbReference type="STRING" id="318479.A0A0N4U8G8"/>
<evidence type="ECO:0000313" key="4">
    <source>
        <dbReference type="Proteomes" id="UP000274756"/>
    </source>
</evidence>
<proteinExistence type="predicted"/>
<dbReference type="GO" id="GO:0004888">
    <property type="term" value="F:transmembrane signaling receptor activity"/>
    <property type="evidence" value="ECO:0007669"/>
    <property type="project" value="InterPro"/>
</dbReference>
<dbReference type="WBParaSite" id="DME_0000333901-mRNA-1">
    <property type="protein sequence ID" value="DME_0000333901-mRNA-1"/>
    <property type="gene ID" value="DME_0000333901"/>
</dbReference>
<dbReference type="Proteomes" id="UP000274756">
    <property type="component" value="Unassembled WGS sequence"/>
</dbReference>
<name>A0A0N4U8G8_DRAME</name>
<sequence length="243" mass="28619">MESSLVNYIWNPSIIITNSLETVQNGRDEIKVYSSGLVEFTQIAQWSRITSIMGPKSGWGMWTLTDWYRDYKMIQINLKRSLISWLCTYYIPSILLLICSWMASWMNTQAYYSRMILSLSVFIATIIVILYNNYGIQRTAYIKAIDVWNFIIATYALIALLQSALVTSSTMKQFVPRRTTSYMDESDEKIRWLSETPYYAQLPEVKPKTFAKIFDCIFRVFFPTTFLLISMSYFFYYLVPYIF</sequence>
<feature type="transmembrane region" description="Helical" evidence="1">
    <location>
        <begin position="147"/>
        <end position="166"/>
    </location>
</feature>
<feature type="transmembrane region" description="Helical" evidence="1">
    <location>
        <begin position="82"/>
        <end position="103"/>
    </location>
</feature>
<evidence type="ECO:0000313" key="5">
    <source>
        <dbReference type="WBParaSite" id="DME_0000333901-mRNA-1"/>
    </source>
</evidence>
<dbReference type="InterPro" id="IPR006028">
    <property type="entry name" value="GABAA/Glycine_rcpt"/>
</dbReference>
<feature type="transmembrane region" description="Helical" evidence="1">
    <location>
        <begin position="217"/>
        <end position="239"/>
    </location>
</feature>
<dbReference type="Gene3D" id="1.20.58.390">
    <property type="entry name" value="Neurotransmitter-gated ion-channel transmembrane domain"/>
    <property type="match status" value="1"/>
</dbReference>
<dbReference type="AlphaFoldDB" id="A0A0N4U8G8"/>
<accession>A0A0N4U8G8</accession>
<dbReference type="GO" id="GO:0005216">
    <property type="term" value="F:monoatomic ion channel activity"/>
    <property type="evidence" value="ECO:0007669"/>
    <property type="project" value="InterPro"/>
</dbReference>
<evidence type="ECO:0000256" key="1">
    <source>
        <dbReference type="SAM" id="Phobius"/>
    </source>
</evidence>
<dbReference type="EMBL" id="UYYG01000002">
    <property type="protein sequence ID" value="VDN50232.1"/>
    <property type="molecule type" value="Genomic_DNA"/>
</dbReference>
<keyword evidence="1" id="KW-0472">Membrane</keyword>
<organism evidence="3 5">
    <name type="scientific">Dracunculus medinensis</name>
    <name type="common">Guinea worm</name>
    <dbReference type="NCBI Taxonomy" id="318479"/>
    <lineage>
        <taxon>Eukaryota</taxon>
        <taxon>Metazoa</taxon>
        <taxon>Ecdysozoa</taxon>
        <taxon>Nematoda</taxon>
        <taxon>Chromadorea</taxon>
        <taxon>Rhabditida</taxon>
        <taxon>Spirurina</taxon>
        <taxon>Dracunculoidea</taxon>
        <taxon>Dracunculidae</taxon>
        <taxon>Dracunculus</taxon>
    </lineage>
</organism>
<evidence type="ECO:0000313" key="2">
    <source>
        <dbReference type="EMBL" id="VDN50232.1"/>
    </source>
</evidence>
<reference evidence="5" key="1">
    <citation type="submission" date="2016-04" db="UniProtKB">
        <authorList>
            <consortium name="WormBaseParasite"/>
        </authorList>
    </citation>
    <scope>IDENTIFICATION</scope>
</reference>
<keyword evidence="1" id="KW-1133">Transmembrane helix</keyword>
<dbReference type="Proteomes" id="UP000038040">
    <property type="component" value="Unplaced"/>
</dbReference>
<dbReference type="OrthoDB" id="5843733at2759"/>
<feature type="transmembrane region" description="Helical" evidence="1">
    <location>
        <begin position="115"/>
        <end position="135"/>
    </location>
</feature>
<dbReference type="SUPFAM" id="SSF90112">
    <property type="entry name" value="Neurotransmitter-gated ion-channel transmembrane pore"/>
    <property type="match status" value="1"/>
</dbReference>
<evidence type="ECO:0000313" key="3">
    <source>
        <dbReference type="Proteomes" id="UP000038040"/>
    </source>
</evidence>
<protein>
    <submittedName>
        <fullName evidence="5">Neur_chan_memb domain-containing protein</fullName>
    </submittedName>
</protein>
<reference evidence="2 4" key="2">
    <citation type="submission" date="2018-11" db="EMBL/GenBank/DDBJ databases">
        <authorList>
            <consortium name="Pathogen Informatics"/>
        </authorList>
    </citation>
    <scope>NUCLEOTIDE SEQUENCE [LARGE SCALE GENOMIC DNA]</scope>
</reference>